<dbReference type="AlphaFoldDB" id="A0A0K0D9V3"/>
<comment type="similarity">
    <text evidence="1">In the C-terminal section; belongs to the phosphoglycerate mutase family.</text>
</comment>
<dbReference type="PIRSF" id="PIRSF000709">
    <property type="entry name" value="6PFK_2-Ptase"/>
    <property type="match status" value="1"/>
</dbReference>
<dbReference type="GO" id="GO:0003873">
    <property type="term" value="F:6-phosphofructo-2-kinase activity"/>
    <property type="evidence" value="ECO:0007669"/>
    <property type="project" value="TreeGrafter"/>
</dbReference>
<dbReference type="GO" id="GO:0006003">
    <property type="term" value="P:fructose 2,6-bisphosphate metabolic process"/>
    <property type="evidence" value="ECO:0007669"/>
    <property type="project" value="InterPro"/>
</dbReference>
<reference evidence="3" key="2">
    <citation type="submission" date="2017-02" db="UniProtKB">
        <authorList>
            <consortium name="WormBaseParasite"/>
        </authorList>
    </citation>
    <scope>IDENTIFICATION</scope>
</reference>
<evidence type="ECO:0000256" key="1">
    <source>
        <dbReference type="ARBA" id="ARBA00008408"/>
    </source>
</evidence>
<dbReference type="WBParaSite" id="ACAC_0000695501-mRNA-1">
    <property type="protein sequence ID" value="ACAC_0000695501-mRNA-1"/>
    <property type="gene ID" value="ACAC_0000695501"/>
</dbReference>
<dbReference type="InterPro" id="IPR003094">
    <property type="entry name" value="6Pfruct_kin"/>
</dbReference>
<dbReference type="Pfam" id="PF00300">
    <property type="entry name" value="His_Phos_1"/>
    <property type="match status" value="1"/>
</dbReference>
<name>A0A0K0D9V3_ANGCA</name>
<dbReference type="Gene3D" id="3.40.50.1240">
    <property type="entry name" value="Phosphoglycerate mutase-like"/>
    <property type="match status" value="1"/>
</dbReference>
<dbReference type="GO" id="GO:0004331">
    <property type="term" value="F:fructose-2,6-bisphosphate 2-phosphatase activity"/>
    <property type="evidence" value="ECO:0007669"/>
    <property type="project" value="TreeGrafter"/>
</dbReference>
<dbReference type="GO" id="GO:0005829">
    <property type="term" value="C:cytosol"/>
    <property type="evidence" value="ECO:0007669"/>
    <property type="project" value="TreeGrafter"/>
</dbReference>
<dbReference type="SUPFAM" id="SSF53254">
    <property type="entry name" value="Phosphoglycerate mutase-like"/>
    <property type="match status" value="1"/>
</dbReference>
<organism evidence="2 3">
    <name type="scientific">Angiostrongylus cantonensis</name>
    <name type="common">Rat lungworm</name>
    <dbReference type="NCBI Taxonomy" id="6313"/>
    <lineage>
        <taxon>Eukaryota</taxon>
        <taxon>Metazoa</taxon>
        <taxon>Ecdysozoa</taxon>
        <taxon>Nematoda</taxon>
        <taxon>Chromadorea</taxon>
        <taxon>Rhabditida</taxon>
        <taxon>Rhabditina</taxon>
        <taxon>Rhabditomorpha</taxon>
        <taxon>Strongyloidea</taxon>
        <taxon>Metastrongylidae</taxon>
        <taxon>Angiostrongylus</taxon>
    </lineage>
</organism>
<dbReference type="Proteomes" id="UP000035642">
    <property type="component" value="Unassembled WGS sequence"/>
</dbReference>
<dbReference type="InterPro" id="IPR013078">
    <property type="entry name" value="His_Pase_superF_clade-1"/>
</dbReference>
<protein>
    <submittedName>
        <fullName evidence="3">6-phosphofructo-2-kinase</fullName>
    </submittedName>
</protein>
<dbReference type="PANTHER" id="PTHR10606:SF70">
    <property type="entry name" value="6-PHOSPHOFRUCTO-2-KINASE DOMAIN-CONTAINING PROTEIN"/>
    <property type="match status" value="1"/>
</dbReference>
<sequence length="121" mass="14099">GECANKFCVWSSQRIRAVQTAASLQECSTHIEYWKVLDDIDVVSGICEGLTYDDFQTRYPKQFAERENDKYHFRYPSGESYEDLVSRLEPVIMELERQSNILVISHQVCSYLFTRCPVSTE</sequence>
<keyword evidence="2" id="KW-1185">Reference proteome</keyword>
<proteinExistence type="inferred from homology"/>
<reference evidence="2" key="1">
    <citation type="submission" date="2012-09" db="EMBL/GenBank/DDBJ databases">
        <authorList>
            <person name="Martin A.A."/>
        </authorList>
    </citation>
    <scope>NUCLEOTIDE SEQUENCE</scope>
</reference>
<dbReference type="STRING" id="6313.A0A0K0D9V3"/>
<dbReference type="GO" id="GO:0005524">
    <property type="term" value="F:ATP binding"/>
    <property type="evidence" value="ECO:0007669"/>
    <property type="project" value="InterPro"/>
</dbReference>
<evidence type="ECO:0000313" key="2">
    <source>
        <dbReference type="Proteomes" id="UP000035642"/>
    </source>
</evidence>
<evidence type="ECO:0000313" key="3">
    <source>
        <dbReference type="WBParaSite" id="ACAC_0000695501-mRNA-1"/>
    </source>
</evidence>
<dbReference type="PANTHER" id="PTHR10606">
    <property type="entry name" value="6-PHOSPHOFRUCTO-2-KINASE/FRUCTOSE-2,6-BISPHOSPHATASE"/>
    <property type="match status" value="1"/>
</dbReference>
<dbReference type="InterPro" id="IPR029033">
    <property type="entry name" value="His_PPase_superfam"/>
</dbReference>
<accession>A0A0K0D9V3</accession>